<evidence type="ECO:0000313" key="9">
    <source>
        <dbReference type="Proteomes" id="UP001152172"/>
    </source>
</evidence>
<keyword evidence="8" id="KW-0282">Flagellum</keyword>
<gene>
    <name evidence="8" type="ORF">M9R61_00360</name>
</gene>
<dbReference type="InterPro" id="IPR008622">
    <property type="entry name" value="FliT"/>
</dbReference>
<accession>A0A9X3L5J1</accession>
<dbReference type="EMBL" id="JAMKBI010000001">
    <property type="protein sequence ID" value="MCZ8531791.1"/>
    <property type="molecule type" value="Genomic_DNA"/>
</dbReference>
<proteinExistence type="inferred from homology"/>
<evidence type="ECO:0000256" key="7">
    <source>
        <dbReference type="ARBA" id="ARBA00093797"/>
    </source>
</evidence>
<name>A0A9X3L5J1_9BACI</name>
<evidence type="ECO:0000256" key="4">
    <source>
        <dbReference type="ARBA" id="ARBA00023186"/>
    </source>
</evidence>
<protein>
    <recommendedName>
        <fullName evidence="7">Flagellar protein FliT</fullName>
    </recommendedName>
</protein>
<keyword evidence="8" id="KW-0969">Cilium</keyword>
<keyword evidence="3" id="KW-1005">Bacterial flagellum biogenesis</keyword>
<organism evidence="8 9">
    <name type="scientific">Psychrobacillus psychrodurans</name>
    <dbReference type="NCBI Taxonomy" id="126157"/>
    <lineage>
        <taxon>Bacteria</taxon>
        <taxon>Bacillati</taxon>
        <taxon>Bacillota</taxon>
        <taxon>Bacilli</taxon>
        <taxon>Bacillales</taxon>
        <taxon>Bacillaceae</taxon>
        <taxon>Psychrobacillus</taxon>
    </lineage>
</organism>
<evidence type="ECO:0000256" key="2">
    <source>
        <dbReference type="ARBA" id="ARBA00022490"/>
    </source>
</evidence>
<dbReference type="Pfam" id="PF05400">
    <property type="entry name" value="FliT"/>
    <property type="match status" value="1"/>
</dbReference>
<comment type="similarity">
    <text evidence="6">Belongs to the bacillales FliT family.</text>
</comment>
<evidence type="ECO:0000313" key="8">
    <source>
        <dbReference type="EMBL" id="MCZ8531791.1"/>
    </source>
</evidence>
<keyword evidence="4" id="KW-0143">Chaperone</keyword>
<comment type="function">
    <text evidence="5">May act as an export chaperone for the filament capping protein FliD.</text>
</comment>
<evidence type="ECO:0000256" key="3">
    <source>
        <dbReference type="ARBA" id="ARBA00022795"/>
    </source>
</evidence>
<comment type="caution">
    <text evidence="8">The sequence shown here is derived from an EMBL/GenBank/DDBJ whole genome shotgun (WGS) entry which is preliminary data.</text>
</comment>
<dbReference type="Proteomes" id="UP001152172">
    <property type="component" value="Unassembled WGS sequence"/>
</dbReference>
<dbReference type="AlphaFoldDB" id="A0A9X3L5J1"/>
<sequence>MGEVEKFLDASQDLLSHLATIPSDDERTEFIDQINVLLDAREEAIQKLDKTNISTHVLYNHLLELDKGINERLEKVMNVVKGDIKDLQQKKRHETSYTNPYAATQTLDGMYFDNKK</sequence>
<keyword evidence="2" id="KW-0963">Cytoplasm</keyword>
<keyword evidence="9" id="KW-1185">Reference proteome</keyword>
<evidence type="ECO:0000256" key="1">
    <source>
        <dbReference type="ARBA" id="ARBA00004514"/>
    </source>
</evidence>
<comment type="subcellular location">
    <subcellularLocation>
        <location evidence="1">Cytoplasm</location>
        <location evidence="1">Cytosol</location>
    </subcellularLocation>
</comment>
<reference evidence="8" key="1">
    <citation type="submission" date="2022-05" db="EMBL/GenBank/DDBJ databases">
        <authorList>
            <person name="Colautti A."/>
            <person name="Iacumin L."/>
        </authorList>
    </citation>
    <scope>NUCLEOTIDE SEQUENCE</scope>
    <source>
        <strain evidence="8">DSM 30747</strain>
    </source>
</reference>
<evidence type="ECO:0000256" key="6">
    <source>
        <dbReference type="ARBA" id="ARBA00093785"/>
    </source>
</evidence>
<keyword evidence="8" id="KW-0966">Cell projection</keyword>
<evidence type="ECO:0000256" key="5">
    <source>
        <dbReference type="ARBA" id="ARBA00093765"/>
    </source>
</evidence>
<dbReference type="RefSeq" id="WP_269920487.1">
    <property type="nucleotide sequence ID" value="NZ_JAMKBI010000001.1"/>
</dbReference>